<dbReference type="PhylomeDB" id="H0GT23"/>
<accession>H0GT23</accession>
<keyword evidence="1" id="KW-1133">Transmembrane helix</keyword>
<dbReference type="OrthoDB" id="4061503at2759"/>
<organism evidence="2 3">
    <name type="scientific">Saccharomyces cerevisiae x Saccharomyces kudriavzevii (strain VIN7)</name>
    <name type="common">Yeast</name>
    <dbReference type="NCBI Taxonomy" id="1095631"/>
    <lineage>
        <taxon>Eukaryota</taxon>
        <taxon>Fungi</taxon>
        <taxon>Dikarya</taxon>
        <taxon>Ascomycota</taxon>
        <taxon>Saccharomycotina</taxon>
        <taxon>Saccharomycetes</taxon>
        <taxon>Saccharomycetales</taxon>
        <taxon>Saccharomycetaceae</taxon>
        <taxon>Saccharomyces</taxon>
    </lineage>
</organism>
<reference evidence="2 3" key="1">
    <citation type="journal article" date="2012" name="FEMS Yeast Res.">
        <title>The genome sequence of the wine yeast VIN7 reveals an allotriploid hybrid genome with Saccharomyces cerevisiae and Saccharomyces kudriavzevii origins.</title>
        <authorList>
            <person name="Borneman A.R."/>
            <person name="Desany B.A."/>
            <person name="Riches D."/>
            <person name="Affourtit J.P."/>
            <person name="Forgan A.H."/>
            <person name="Pretorius I.S."/>
            <person name="Egholm M."/>
            <person name="Chambers P.J."/>
        </authorList>
    </citation>
    <scope>NUCLEOTIDE SEQUENCE [LARGE SCALE GENOMIC DNA]</scope>
    <source>
        <strain evidence="2 3">VIN7</strain>
    </source>
</reference>
<dbReference type="EMBL" id="AGVY01000174">
    <property type="protein sequence ID" value="EHN03055.1"/>
    <property type="molecule type" value="Genomic_DNA"/>
</dbReference>
<keyword evidence="3" id="KW-1185">Reference proteome</keyword>
<dbReference type="HOGENOM" id="CLU_1332608_0_0_1"/>
<proteinExistence type="predicted"/>
<comment type="caution">
    <text evidence="2">The sequence shown here is derived from an EMBL/GenBank/DDBJ whole genome shotgun (WGS) entry which is preliminary data.</text>
</comment>
<dbReference type="Proteomes" id="UP000009009">
    <property type="component" value="Unassembled WGS sequence"/>
</dbReference>
<protein>
    <submittedName>
        <fullName evidence="2">Bsc2p</fullName>
    </submittedName>
</protein>
<feature type="transmembrane region" description="Helical" evidence="1">
    <location>
        <begin position="66"/>
        <end position="88"/>
    </location>
</feature>
<name>H0GT23_SACCK</name>
<evidence type="ECO:0000313" key="3">
    <source>
        <dbReference type="Proteomes" id="UP000009009"/>
    </source>
</evidence>
<gene>
    <name evidence="2" type="ORF">VIN7_6362</name>
</gene>
<keyword evidence="1" id="KW-0472">Membrane</keyword>
<evidence type="ECO:0000313" key="2">
    <source>
        <dbReference type="EMBL" id="EHN03055.1"/>
    </source>
</evidence>
<evidence type="ECO:0000256" key="1">
    <source>
        <dbReference type="SAM" id="Phobius"/>
    </source>
</evidence>
<dbReference type="AlphaFoldDB" id="H0GT23"/>
<keyword evidence="1" id="KW-0812">Transmembrane</keyword>
<sequence length="237" mass="26618">MLFFLKLRKFIGSSVIDQDSKRPSGKEKIMSNSRLALVIINHAFDKVVSLTWHCGILSEIRSGLMLMFSIFQLMCSLGVIILLLPIIILDAIDLFLYICRLLDYGCKLVHYKRSSLPMSAQKEEPVLGADTSMREEIIIDEEIINMLNDSSESLVNHMSAGLKYDTHSRSANKGGRLGSSSTVTFVDRRNGIGKGEGDAYYEEEGDDFLSNPNYDKISLIERSFTNRFEVACEQKAA</sequence>